<proteinExistence type="predicted"/>
<feature type="transmembrane region" description="Helical" evidence="1">
    <location>
        <begin position="133"/>
        <end position="155"/>
    </location>
</feature>
<accession>A0A433T9D4</accession>
<dbReference type="Proteomes" id="UP000271974">
    <property type="component" value="Unassembled WGS sequence"/>
</dbReference>
<keyword evidence="1" id="KW-1133">Transmembrane helix</keyword>
<keyword evidence="3" id="KW-1185">Reference proteome</keyword>
<comment type="caution">
    <text evidence="2">The sequence shown here is derived from an EMBL/GenBank/DDBJ whole genome shotgun (WGS) entry which is preliminary data.</text>
</comment>
<sequence>PPSKPPVLTILGREFQGVNNPDVTLTLLDLDDVNNFKCETRGGIPKAIITTSKCEWVHEKRNSTSGTGSVSQVHEQISRRICVCEAMHGSGCYSNNQTKLTLVLHKNLKDVEPDEGKLQEAKKPTTKLLHTPIIIGIVAVVIIVVLVAALIGVIVQRRKKYNVSHRRDDQIVMFSDITDKM</sequence>
<keyword evidence="1" id="KW-0812">Transmembrane</keyword>
<organism evidence="2 3">
    <name type="scientific">Elysia chlorotica</name>
    <name type="common">Eastern emerald elysia</name>
    <name type="synonym">Sea slug</name>
    <dbReference type="NCBI Taxonomy" id="188477"/>
    <lineage>
        <taxon>Eukaryota</taxon>
        <taxon>Metazoa</taxon>
        <taxon>Spiralia</taxon>
        <taxon>Lophotrochozoa</taxon>
        <taxon>Mollusca</taxon>
        <taxon>Gastropoda</taxon>
        <taxon>Heterobranchia</taxon>
        <taxon>Euthyneura</taxon>
        <taxon>Panpulmonata</taxon>
        <taxon>Sacoglossa</taxon>
        <taxon>Placobranchoidea</taxon>
        <taxon>Plakobranchidae</taxon>
        <taxon>Elysia</taxon>
    </lineage>
</organism>
<reference evidence="2 3" key="1">
    <citation type="submission" date="2019-01" db="EMBL/GenBank/DDBJ databases">
        <title>A draft genome assembly of the solar-powered sea slug Elysia chlorotica.</title>
        <authorList>
            <person name="Cai H."/>
            <person name="Li Q."/>
            <person name="Fang X."/>
            <person name="Li J."/>
            <person name="Curtis N.E."/>
            <person name="Altenburger A."/>
            <person name="Shibata T."/>
            <person name="Feng M."/>
            <person name="Maeda T."/>
            <person name="Schwartz J.A."/>
            <person name="Shigenobu S."/>
            <person name="Lundholm N."/>
            <person name="Nishiyama T."/>
            <person name="Yang H."/>
            <person name="Hasebe M."/>
            <person name="Li S."/>
            <person name="Pierce S.K."/>
            <person name="Wang J."/>
        </authorList>
    </citation>
    <scope>NUCLEOTIDE SEQUENCE [LARGE SCALE GENOMIC DNA]</scope>
    <source>
        <strain evidence="2">EC2010</strain>
        <tissue evidence="2">Whole organism of an adult</tissue>
    </source>
</reference>
<name>A0A433T9D4_ELYCH</name>
<gene>
    <name evidence="2" type="ORF">EGW08_014013</name>
</gene>
<dbReference type="AlphaFoldDB" id="A0A433T9D4"/>
<feature type="non-terminal residue" evidence="2">
    <location>
        <position position="1"/>
    </location>
</feature>
<evidence type="ECO:0000313" key="3">
    <source>
        <dbReference type="Proteomes" id="UP000271974"/>
    </source>
</evidence>
<evidence type="ECO:0000256" key="1">
    <source>
        <dbReference type="SAM" id="Phobius"/>
    </source>
</evidence>
<evidence type="ECO:0000313" key="2">
    <source>
        <dbReference type="EMBL" id="RUS78199.1"/>
    </source>
</evidence>
<dbReference type="EMBL" id="RQTK01000525">
    <property type="protein sequence ID" value="RUS78199.1"/>
    <property type="molecule type" value="Genomic_DNA"/>
</dbReference>
<protein>
    <submittedName>
        <fullName evidence="2">Uncharacterized protein</fullName>
    </submittedName>
</protein>
<keyword evidence="1" id="KW-0472">Membrane</keyword>